<dbReference type="Gene3D" id="1.10.4190.10">
    <property type="entry name" value="Urease accessory protein UreF"/>
    <property type="match status" value="1"/>
</dbReference>
<keyword evidence="5" id="KW-1185">Reference proteome</keyword>
<keyword evidence="1 3" id="KW-0996">Nickel insertion</keyword>
<accession>A0A7C8L9D7</accession>
<dbReference type="InterPro" id="IPR038277">
    <property type="entry name" value="UreF_sf"/>
</dbReference>
<reference evidence="4 5" key="1">
    <citation type="submission" date="2019-10" db="EMBL/GenBank/DDBJ databases">
        <title>Gracilibacillus sp. nov. isolated from rice seeds.</title>
        <authorList>
            <person name="He S."/>
        </authorList>
    </citation>
    <scope>NUCLEOTIDE SEQUENCE [LARGE SCALE GENOMIC DNA]</scope>
    <source>
        <strain evidence="4 5">TD8</strain>
    </source>
</reference>
<evidence type="ECO:0000313" key="4">
    <source>
        <dbReference type="EMBL" id="KAB8138912.1"/>
    </source>
</evidence>
<dbReference type="EMBL" id="WEID01000012">
    <property type="protein sequence ID" value="KAB8138912.1"/>
    <property type="molecule type" value="Genomic_DNA"/>
</dbReference>
<dbReference type="PANTHER" id="PTHR33620:SF1">
    <property type="entry name" value="UREASE ACCESSORY PROTEIN F"/>
    <property type="match status" value="1"/>
</dbReference>
<comment type="similarity">
    <text evidence="3">Belongs to the UreF family.</text>
</comment>
<name>A0A7C8L9D7_9BACI</name>
<dbReference type="Proteomes" id="UP000480246">
    <property type="component" value="Unassembled WGS sequence"/>
</dbReference>
<protein>
    <recommendedName>
        <fullName evidence="3">Urease accessory protein UreF</fullName>
    </recommendedName>
</protein>
<dbReference type="Pfam" id="PF01730">
    <property type="entry name" value="UreF"/>
    <property type="match status" value="1"/>
</dbReference>
<comment type="subcellular location">
    <subcellularLocation>
        <location evidence="3">Cytoplasm</location>
    </subcellularLocation>
</comment>
<dbReference type="PIRSF" id="PIRSF009467">
    <property type="entry name" value="Ureas_acces_UreF"/>
    <property type="match status" value="1"/>
</dbReference>
<organism evidence="4 5">
    <name type="scientific">Gracilibacillus oryzae</name>
    <dbReference type="NCBI Taxonomy" id="1672701"/>
    <lineage>
        <taxon>Bacteria</taxon>
        <taxon>Bacillati</taxon>
        <taxon>Bacillota</taxon>
        <taxon>Bacilli</taxon>
        <taxon>Bacillales</taxon>
        <taxon>Bacillaceae</taxon>
        <taxon>Gracilibacillus</taxon>
    </lineage>
</organism>
<keyword evidence="3" id="KW-0963">Cytoplasm</keyword>
<evidence type="ECO:0000256" key="2">
    <source>
        <dbReference type="ARBA" id="ARBA00023186"/>
    </source>
</evidence>
<keyword evidence="2 3" id="KW-0143">Chaperone</keyword>
<gene>
    <name evidence="3" type="primary">ureF</name>
    <name evidence="4" type="ORF">F9U64_02625</name>
</gene>
<dbReference type="RefSeq" id="WP_153401343.1">
    <property type="nucleotide sequence ID" value="NZ_ML762424.1"/>
</dbReference>
<dbReference type="GO" id="GO:0005737">
    <property type="term" value="C:cytoplasm"/>
    <property type="evidence" value="ECO:0007669"/>
    <property type="project" value="UniProtKB-SubCell"/>
</dbReference>
<dbReference type="PANTHER" id="PTHR33620">
    <property type="entry name" value="UREASE ACCESSORY PROTEIN F"/>
    <property type="match status" value="1"/>
</dbReference>
<dbReference type="AlphaFoldDB" id="A0A7C8L9D7"/>
<evidence type="ECO:0000313" key="5">
    <source>
        <dbReference type="Proteomes" id="UP000480246"/>
    </source>
</evidence>
<evidence type="ECO:0000256" key="1">
    <source>
        <dbReference type="ARBA" id="ARBA00022988"/>
    </source>
</evidence>
<dbReference type="HAMAP" id="MF_01385">
    <property type="entry name" value="UreF"/>
    <property type="match status" value="1"/>
</dbReference>
<dbReference type="GO" id="GO:0016151">
    <property type="term" value="F:nickel cation binding"/>
    <property type="evidence" value="ECO:0007669"/>
    <property type="project" value="UniProtKB-UniRule"/>
</dbReference>
<dbReference type="InterPro" id="IPR002639">
    <property type="entry name" value="UreF"/>
</dbReference>
<dbReference type="OrthoDB" id="9798772at2"/>
<comment type="function">
    <text evidence="3">Required for maturation of urease via the functional incorporation of the urease nickel metallocenter.</text>
</comment>
<comment type="subunit">
    <text evidence="3">UreD, UreF and UreG form a complex that acts as a GTP-hydrolysis-dependent molecular chaperone, activating the urease apoprotein by helping to assemble the nickel containing metallocenter of UreC. The UreE protein probably delivers the nickel.</text>
</comment>
<comment type="caution">
    <text evidence="4">The sequence shown here is derived from an EMBL/GenBank/DDBJ whole genome shotgun (WGS) entry which is preliminary data.</text>
</comment>
<evidence type="ECO:0000256" key="3">
    <source>
        <dbReference type="HAMAP-Rule" id="MF_01385"/>
    </source>
</evidence>
<sequence>MSTGNSNNLMHLLHLHHSSFLKSQVAHAIGMEMYIRSKQINSKADLASFCKSYIGDYLLYNDAIMIKEIFVALKKDDWDKIIYLSSIYNARKTVLEIKKSSRQAGNRLAERMQSIKKSPLFEKWEENINEKNYLNHYLIVYSIYAYENDFDLYLTIQSYLYFALTNLVEHAIRVIPLAPKEGETVIFDLLEELNETANNATHLTLNDMVNSAIGLEISAMQHKYLLSKLFL</sequence>
<proteinExistence type="inferred from homology"/>